<protein>
    <recommendedName>
        <fullName evidence="4">Secreted protein</fullName>
    </recommendedName>
</protein>
<accession>A0A5E4FNT3</accession>
<organism evidence="2 3">
    <name type="scientific">Prunus dulcis</name>
    <name type="common">Almond</name>
    <name type="synonym">Amygdalus dulcis</name>
    <dbReference type="NCBI Taxonomy" id="3755"/>
    <lineage>
        <taxon>Eukaryota</taxon>
        <taxon>Viridiplantae</taxon>
        <taxon>Streptophyta</taxon>
        <taxon>Embryophyta</taxon>
        <taxon>Tracheophyta</taxon>
        <taxon>Spermatophyta</taxon>
        <taxon>Magnoliopsida</taxon>
        <taxon>eudicotyledons</taxon>
        <taxon>Gunneridae</taxon>
        <taxon>Pentapetalae</taxon>
        <taxon>rosids</taxon>
        <taxon>fabids</taxon>
        <taxon>Rosales</taxon>
        <taxon>Rosaceae</taxon>
        <taxon>Amygdaloideae</taxon>
        <taxon>Amygdaleae</taxon>
        <taxon>Prunus</taxon>
    </lineage>
</organism>
<proteinExistence type="predicted"/>
<dbReference type="Gramene" id="VVA29057">
    <property type="protein sequence ID" value="VVA29057"/>
    <property type="gene ID" value="Prudul26B011299"/>
</dbReference>
<evidence type="ECO:0008006" key="4">
    <source>
        <dbReference type="Google" id="ProtNLM"/>
    </source>
</evidence>
<name>A0A5E4FNT3_PRUDU</name>
<dbReference type="EMBL" id="CABIKO010000156">
    <property type="protein sequence ID" value="VVA29057.1"/>
    <property type="molecule type" value="Genomic_DNA"/>
</dbReference>
<feature type="signal peptide" evidence="1">
    <location>
        <begin position="1"/>
        <end position="18"/>
    </location>
</feature>
<dbReference type="Proteomes" id="UP000327085">
    <property type="component" value="Chromosome 8"/>
</dbReference>
<evidence type="ECO:0000256" key="1">
    <source>
        <dbReference type="SAM" id="SignalP"/>
    </source>
</evidence>
<dbReference type="AlphaFoldDB" id="A0A5E4FNT3"/>
<sequence length="58" mass="5897">MVAKSSSLFVLFVTVLSSSRPPSEPGSCSTSPAISARFVTSTPGVSKFSGCPGVLLPH</sequence>
<dbReference type="InParanoid" id="A0A5E4FNT3"/>
<gene>
    <name evidence="2" type="ORF">ALMOND_2B011299</name>
</gene>
<feature type="chain" id="PRO_5022968350" description="Secreted protein" evidence="1">
    <location>
        <begin position="19"/>
        <end position="58"/>
    </location>
</feature>
<evidence type="ECO:0000313" key="2">
    <source>
        <dbReference type="EMBL" id="VVA29057.1"/>
    </source>
</evidence>
<reference evidence="3" key="1">
    <citation type="journal article" date="2020" name="Plant J.">
        <title>Transposons played a major role in the diversification between the closely related almond and peach genomes: results from the almond genome sequence.</title>
        <authorList>
            <person name="Alioto T."/>
            <person name="Alexiou K.G."/>
            <person name="Bardil A."/>
            <person name="Barteri F."/>
            <person name="Castanera R."/>
            <person name="Cruz F."/>
            <person name="Dhingra A."/>
            <person name="Duval H."/>
            <person name="Fernandez I Marti A."/>
            <person name="Frias L."/>
            <person name="Galan B."/>
            <person name="Garcia J.L."/>
            <person name="Howad W."/>
            <person name="Gomez-Garrido J."/>
            <person name="Gut M."/>
            <person name="Julca I."/>
            <person name="Morata J."/>
            <person name="Puigdomenech P."/>
            <person name="Ribeca P."/>
            <person name="Rubio Cabetas M.J."/>
            <person name="Vlasova A."/>
            <person name="Wirthensohn M."/>
            <person name="Garcia-Mas J."/>
            <person name="Gabaldon T."/>
            <person name="Casacuberta J.M."/>
            <person name="Arus P."/>
        </authorList>
    </citation>
    <scope>NUCLEOTIDE SEQUENCE [LARGE SCALE GENOMIC DNA]</scope>
    <source>
        <strain evidence="3">cv. Texas</strain>
    </source>
</reference>
<keyword evidence="1" id="KW-0732">Signal</keyword>
<evidence type="ECO:0000313" key="3">
    <source>
        <dbReference type="Proteomes" id="UP000327085"/>
    </source>
</evidence>